<keyword evidence="9 10" id="KW-0539">Nucleus</keyword>
<comment type="domain">
    <text evidence="10">The long N-terminal helix forms part of the 'assembly lobe' of the SAGA deubiquitination module.</text>
</comment>
<evidence type="ECO:0000256" key="3">
    <source>
        <dbReference type="ARBA" id="ARBA00022771"/>
    </source>
</evidence>
<dbReference type="PANTHER" id="PTHR46367">
    <property type="entry name" value="ATAXIN-7-LIKE PROTEIN 3"/>
    <property type="match status" value="1"/>
</dbReference>
<keyword evidence="3 10" id="KW-0863">Zinc-finger</keyword>
<dbReference type="InterPro" id="IPR013246">
    <property type="entry name" value="SAGA_su_Sgf11"/>
</dbReference>
<dbReference type="RefSeq" id="XP_013771819.1">
    <property type="nucleotide sequence ID" value="XM_013916365.2"/>
</dbReference>
<dbReference type="RefSeq" id="XP_022238486.1">
    <property type="nucleotide sequence ID" value="XM_022382778.1"/>
</dbReference>
<proteinExistence type="inferred from homology"/>
<dbReference type="RefSeq" id="XP_022238489.1">
    <property type="nucleotide sequence ID" value="XM_022382781.1"/>
</dbReference>
<evidence type="ECO:0000313" key="19">
    <source>
        <dbReference type="RefSeq" id="XP_022238488.1"/>
    </source>
</evidence>
<accession>A0ABM1S4D1</accession>
<evidence type="ECO:0000313" key="16">
    <source>
        <dbReference type="RefSeq" id="XP_013771820.1"/>
    </source>
</evidence>
<feature type="compositionally biased region" description="Gly residues" evidence="11">
    <location>
        <begin position="171"/>
        <end position="182"/>
    </location>
</feature>
<evidence type="ECO:0000256" key="7">
    <source>
        <dbReference type="ARBA" id="ARBA00023159"/>
    </source>
</evidence>
<keyword evidence="7 10" id="KW-0010">Activator</keyword>
<dbReference type="GeneID" id="106456981"/>
<dbReference type="Proteomes" id="UP000694941">
    <property type="component" value="Unplaced"/>
</dbReference>
<evidence type="ECO:0000313" key="18">
    <source>
        <dbReference type="RefSeq" id="XP_022238487.1"/>
    </source>
</evidence>
<comment type="function">
    <text evidence="10">Component of the transcription regulatory histone acetylation (HAT) complex SAGA, a multiprotein complex that activates transcription by remodeling chromatin and mediating histone acetylation and deubiquitination. Within the SAGA complex, participates in a subcomplex that specifically deubiquitinates histone H2B. The SAGA complex is recruited to specific gene promoters by activators, where it is required for transcription.</text>
</comment>
<evidence type="ECO:0000256" key="9">
    <source>
        <dbReference type="ARBA" id="ARBA00023242"/>
    </source>
</evidence>
<name>A0ABM1S4D1_LIMPO</name>
<keyword evidence="4 10" id="KW-0862">Zinc</keyword>
<evidence type="ECO:0000259" key="12">
    <source>
        <dbReference type="PROSITE" id="PS51505"/>
    </source>
</evidence>
<dbReference type="Pfam" id="PF08209">
    <property type="entry name" value="Sgf11"/>
    <property type="match status" value="1"/>
</dbReference>
<protein>
    <recommendedName>
        <fullName evidence="10">SAGA-associated factor 11 homolog</fullName>
    </recommendedName>
</protein>
<evidence type="ECO:0000313" key="14">
    <source>
        <dbReference type="RefSeq" id="XP_013771817.1"/>
    </source>
</evidence>
<feature type="region of interest" description="Disordered" evidence="11">
    <location>
        <begin position="142"/>
        <end position="184"/>
    </location>
</feature>
<evidence type="ECO:0000256" key="10">
    <source>
        <dbReference type="HAMAP-Rule" id="MF_03047"/>
    </source>
</evidence>
<feature type="compositionally biased region" description="Basic residues" evidence="11">
    <location>
        <begin position="151"/>
        <end position="168"/>
    </location>
</feature>
<dbReference type="RefSeq" id="XP_022238490.1">
    <property type="nucleotide sequence ID" value="XM_022382782.1"/>
</dbReference>
<gene>
    <name evidence="14 15 16 17 18 19 20 21" type="primary">LOC106456981</name>
</gene>
<evidence type="ECO:0000256" key="4">
    <source>
        <dbReference type="ARBA" id="ARBA00022833"/>
    </source>
</evidence>
<evidence type="ECO:0000313" key="21">
    <source>
        <dbReference type="RefSeq" id="XP_022238490.1"/>
    </source>
</evidence>
<reference evidence="14 15" key="1">
    <citation type="submission" date="2025-05" db="UniProtKB">
        <authorList>
            <consortium name="RefSeq"/>
        </authorList>
    </citation>
    <scope>IDENTIFICATION</scope>
    <source>
        <tissue evidence="14 15">Muscle</tissue>
    </source>
</reference>
<evidence type="ECO:0000256" key="8">
    <source>
        <dbReference type="ARBA" id="ARBA00023163"/>
    </source>
</evidence>
<feature type="zinc finger region" description="SGF11-type" evidence="10">
    <location>
        <begin position="89"/>
        <end position="110"/>
    </location>
</feature>
<keyword evidence="13" id="KW-1185">Reference proteome</keyword>
<comment type="subcellular location">
    <subcellularLocation>
        <location evidence="1 10">Nucleus</location>
    </subcellularLocation>
</comment>
<keyword evidence="8 10" id="KW-0804">Transcription</keyword>
<feature type="domain" description="SCA7" evidence="12">
    <location>
        <begin position="193"/>
        <end position="260"/>
    </location>
</feature>
<organism evidence="13 17">
    <name type="scientific">Limulus polyphemus</name>
    <name type="common">Atlantic horseshoe crab</name>
    <dbReference type="NCBI Taxonomy" id="6850"/>
    <lineage>
        <taxon>Eukaryota</taxon>
        <taxon>Metazoa</taxon>
        <taxon>Ecdysozoa</taxon>
        <taxon>Arthropoda</taxon>
        <taxon>Chelicerata</taxon>
        <taxon>Merostomata</taxon>
        <taxon>Xiphosura</taxon>
        <taxon>Limulidae</taxon>
        <taxon>Limulus</taxon>
    </lineage>
</organism>
<keyword evidence="5 10" id="KW-0156">Chromatin regulator</keyword>
<evidence type="ECO:0000313" key="17">
    <source>
        <dbReference type="RefSeq" id="XP_022238486.1"/>
    </source>
</evidence>
<feature type="compositionally biased region" description="Low complexity" evidence="11">
    <location>
        <begin position="283"/>
        <end position="297"/>
    </location>
</feature>
<evidence type="ECO:0000256" key="5">
    <source>
        <dbReference type="ARBA" id="ARBA00022853"/>
    </source>
</evidence>
<feature type="region of interest" description="Disordered" evidence="11">
    <location>
        <begin position="276"/>
        <end position="347"/>
    </location>
</feature>
<dbReference type="InterPro" id="IPR051078">
    <property type="entry name" value="SGF11"/>
</dbReference>
<evidence type="ECO:0000256" key="11">
    <source>
        <dbReference type="SAM" id="MobiDB-lite"/>
    </source>
</evidence>
<evidence type="ECO:0000256" key="2">
    <source>
        <dbReference type="ARBA" id="ARBA00022723"/>
    </source>
</evidence>
<dbReference type="Gene3D" id="3.30.160.60">
    <property type="entry name" value="Classic Zinc Finger"/>
    <property type="match status" value="1"/>
</dbReference>
<dbReference type="PROSITE" id="PS51505">
    <property type="entry name" value="SCA7"/>
    <property type="match status" value="1"/>
</dbReference>
<dbReference type="RefSeq" id="XP_022238488.1">
    <property type="nucleotide sequence ID" value="XM_022382780.1"/>
</dbReference>
<evidence type="ECO:0000313" key="15">
    <source>
        <dbReference type="RefSeq" id="XP_013771819.1"/>
    </source>
</evidence>
<keyword evidence="6 10" id="KW-0805">Transcription regulation</keyword>
<dbReference type="Gene3D" id="6.10.140.1270">
    <property type="match status" value="1"/>
</dbReference>
<dbReference type="RefSeq" id="XP_013771820.1">
    <property type="nucleotide sequence ID" value="XM_013916366.2"/>
</dbReference>
<comment type="similarity">
    <text evidence="10">Belongs to the SGF11 family.</text>
</comment>
<evidence type="ECO:0000256" key="1">
    <source>
        <dbReference type="ARBA" id="ARBA00004123"/>
    </source>
</evidence>
<comment type="subunit">
    <text evidence="10">Component of some SAGA transcription coactivator-HAT complexes. Within the SAGA complex, participates to a subcomplex of SAGA called the DUB module (deubiquitination module).</text>
</comment>
<sequence length="347" mass="38203">MQQIPLTDEEALVLLQSISSDELESFSQDIYDEVANEVSLGLCFEVHRAVKLGFLFLDESKEDEKKFEIVDEIGRDVFGQVPMKKQFECICPNCQRNLAASRFAPHLEKCMGMGRNSSRLASKRIANTGKVDSDIDDLDDGDWNYGNDKKSSKKKRDKNCPRKIKPKARNGEGGNSSGGSGEGTNVFNNYETMSLEERKALLLQCCGVISEHTKKMCTRSRRCPQHTDEQRQIVRLSLLGQQITLPETTDDIQVDIDTYDEGQTQLLQEAMYRSWDTGSSTNASPADSGSAPGGSISSKRKEKRASSNSGRSGGSKKSKSRLPPGGSSINMGNHGALVSQPHLPSDI</sequence>
<dbReference type="RefSeq" id="XP_022238487.1">
    <property type="nucleotide sequence ID" value="XM_022382779.1"/>
</dbReference>
<evidence type="ECO:0000256" key="6">
    <source>
        <dbReference type="ARBA" id="ARBA00023015"/>
    </source>
</evidence>
<comment type="domain">
    <text evidence="10">The C-terminal SGF11-type zinc-finger domain forms part of the 'catalytic lobe' of the SAGA deubiquitination module.</text>
</comment>
<evidence type="ECO:0000313" key="20">
    <source>
        <dbReference type="RefSeq" id="XP_022238489.1"/>
    </source>
</evidence>
<dbReference type="RefSeq" id="XP_013771817.1">
    <property type="nucleotide sequence ID" value="XM_013916363.2"/>
</dbReference>
<dbReference type="PANTHER" id="PTHR46367:SF1">
    <property type="entry name" value="ATAXIN-7-LIKE PROTEIN 3"/>
    <property type="match status" value="1"/>
</dbReference>
<dbReference type="InterPro" id="IPR013243">
    <property type="entry name" value="SCA7_dom"/>
</dbReference>
<keyword evidence="2 10" id="KW-0479">Metal-binding</keyword>
<evidence type="ECO:0000313" key="13">
    <source>
        <dbReference type="Proteomes" id="UP000694941"/>
    </source>
</evidence>
<dbReference type="HAMAP" id="MF_03047">
    <property type="entry name" value="Sgf11"/>
    <property type="match status" value="1"/>
</dbReference>